<feature type="repeat" description="TPR" evidence="1">
    <location>
        <begin position="249"/>
        <end position="282"/>
    </location>
</feature>
<dbReference type="PROSITE" id="PS51257">
    <property type="entry name" value="PROKAR_LIPOPROTEIN"/>
    <property type="match status" value="1"/>
</dbReference>
<accession>A0A098YQM9</accession>
<reference evidence="3 4" key="1">
    <citation type="submission" date="2014-07" db="EMBL/GenBank/DDBJ databases">
        <authorList>
            <person name="McCorrison J."/>
            <person name="Sanka R."/>
            <person name="Torralba M."/>
            <person name="Gillis M."/>
            <person name="Haft D.H."/>
            <person name="Methe B."/>
            <person name="Sutton G."/>
            <person name="Nelson K.E."/>
        </authorList>
    </citation>
    <scope>NUCLEOTIDE SEQUENCE [LARGE SCALE GENOMIC DNA]</scope>
    <source>
        <strain evidence="3 4">S9-PR14</strain>
    </source>
</reference>
<dbReference type="OrthoDB" id="1522549at2"/>
<organism evidence="3 4">
    <name type="scientific">Hoylesella timonensis S9-PR14</name>
    <dbReference type="NCBI Taxonomy" id="1401062"/>
    <lineage>
        <taxon>Bacteria</taxon>
        <taxon>Pseudomonadati</taxon>
        <taxon>Bacteroidota</taxon>
        <taxon>Bacteroidia</taxon>
        <taxon>Bacteroidales</taxon>
        <taxon>Prevotellaceae</taxon>
        <taxon>Hoylesella</taxon>
    </lineage>
</organism>
<proteinExistence type="predicted"/>
<dbReference type="PROSITE" id="PS50005">
    <property type="entry name" value="TPR"/>
    <property type="match status" value="1"/>
</dbReference>
<evidence type="ECO:0000256" key="1">
    <source>
        <dbReference type="PROSITE-ProRule" id="PRU00339"/>
    </source>
</evidence>
<sequence length="1123" mass="129850">MRLWQLRYVAFLIQIIILLFLVSGCSTQKNTARSRWWHAFNARYNTYYNGTVAYIDASLEKENGHQDNFTELLPLYPVGSKSSRELGKANFERAVEKSKKAIKLHSIKKRPEWRSGKRKTAKDKEWLNRKEYNPFLWKAWMLMGRAQFHSGAFDEAVSTFSYMSRLYQTQPSIYGRARAWLAKSYIEQGWLYDAEDVIRNMERDSVHWQAQKEWDYTYTDYYIHTKEYAKAIPYLRKVIKHEMRRRQKARQYFLLGQLYEAINQKELAYQAYRRVIRLHPPYQIEFNARIAMTKVMAGTQGHQMIRKLHRMAANDNNKDYLDQVYYAIGNIYLGQKDTLRAIDAFEEGNKRATRSGIEKGVLLLKLGDLYWNREKYDDAKRCYGEAIGLLDKDREDYGQMARRSEILDELVPYTNAVQLQDSLQILAKMPEAQRNAAIDRVIKALKKKEKEEADLLAMQSTRQESQDDFNTPFDPQERMTKRNTLPNVNGQRSGEWYFYNPMAVNQGKTAFQRLWGKRENVDNWQRINKTVVSLGQQQELSELQLDSIRQQESMEDSLQQVPDSAQSDPHQRAFYLAQIPFTPDQVAASNQLIMDGLYHAGVIFKDKLDNLRLGEKALRRLVEQYPTYEHMDLAYYHLFLLYSRLHQPAVANGYVQRLKTQFPKSEWTVLLTDPYFQENAKLGVHIEDSIYAATYNAFKADRYDEVLANTHISETRFPLGANRDKFLFIGGLGKLNRGDATQCLADLHTLVKKYPESKLSPLAGMIINGVQAGRKLRGGKFDIGDVWSRRAAVLSDSDSIAKRTFSNERNTNFTFMIAYHPDSVNENQLLYRVAKYNFTQYVVRNFDVVITQDDFGLHLMKIAGFLNFDEALQYARAFHKQRELASLLKHARTFVISDVNLELLGTNFSYDDYDKYYTKHFAPLKISTFQLLTEPTEVKTQAQPKPTLEEVDRLLDDATFIDNGLESKPLDSGTYVLPTENDKSSNHQGGTIIPVEQPKKESNSGETVIPLAPRTTSKTPLPADSAKTKSTKQLPANAKNSPQKVPTQPVQPAKAKSKQEPNKQQPQRVGETIIYFEDGKTAKDKTAKPKTVDKTTDKNKKKKKKAEPKVIDFGDEYYDLEGF</sequence>
<dbReference type="Proteomes" id="UP000029723">
    <property type="component" value="Unassembled WGS sequence"/>
</dbReference>
<dbReference type="Pfam" id="PF13181">
    <property type="entry name" value="TPR_8"/>
    <property type="match status" value="3"/>
</dbReference>
<feature type="compositionally biased region" description="Basic and acidic residues" evidence="2">
    <location>
        <begin position="1077"/>
        <end position="1098"/>
    </location>
</feature>
<evidence type="ECO:0000313" key="4">
    <source>
        <dbReference type="Proteomes" id="UP000029723"/>
    </source>
</evidence>
<keyword evidence="1" id="KW-0802">TPR repeat</keyword>
<dbReference type="InterPro" id="IPR019734">
    <property type="entry name" value="TPR_rpt"/>
</dbReference>
<dbReference type="Gene3D" id="1.25.40.10">
    <property type="entry name" value="Tetratricopeptide repeat domain"/>
    <property type="match status" value="4"/>
</dbReference>
<feature type="region of interest" description="Disordered" evidence="2">
    <location>
        <begin position="459"/>
        <end position="487"/>
    </location>
</feature>
<protein>
    <submittedName>
        <fullName evidence="3">Uncharacterized protein</fullName>
    </submittedName>
</protein>
<dbReference type="AlphaFoldDB" id="A0A098YQM9"/>
<evidence type="ECO:0000256" key="2">
    <source>
        <dbReference type="SAM" id="MobiDB-lite"/>
    </source>
</evidence>
<name>A0A098YQM9_9BACT</name>
<feature type="compositionally biased region" description="Polar residues" evidence="2">
    <location>
        <begin position="1031"/>
        <end position="1050"/>
    </location>
</feature>
<comment type="caution">
    <text evidence="3">The sequence shown here is derived from an EMBL/GenBank/DDBJ whole genome shotgun (WGS) entry which is preliminary data.</text>
</comment>
<dbReference type="InterPro" id="IPR011990">
    <property type="entry name" value="TPR-like_helical_dom_sf"/>
</dbReference>
<dbReference type="SUPFAM" id="SSF48452">
    <property type="entry name" value="TPR-like"/>
    <property type="match status" value="2"/>
</dbReference>
<dbReference type="RefSeq" id="WP_036928304.1">
    <property type="nucleotide sequence ID" value="NZ_JRPQ01000141.1"/>
</dbReference>
<dbReference type="SMART" id="SM00028">
    <property type="entry name" value="TPR"/>
    <property type="match status" value="4"/>
</dbReference>
<dbReference type="EMBL" id="JRPQ01000141">
    <property type="protein sequence ID" value="KGI21562.1"/>
    <property type="molecule type" value="Genomic_DNA"/>
</dbReference>
<gene>
    <name evidence="3" type="ORF">HMPREF9304_09520</name>
</gene>
<evidence type="ECO:0000313" key="3">
    <source>
        <dbReference type="EMBL" id="KGI21562.1"/>
    </source>
</evidence>
<feature type="region of interest" description="Disordered" evidence="2">
    <location>
        <begin position="970"/>
        <end position="1107"/>
    </location>
</feature>